<keyword evidence="6" id="KW-0464">Manganese</keyword>
<accession>K1DXY2</accession>
<dbReference type="PROSITE" id="PS51462">
    <property type="entry name" value="NUDIX"/>
    <property type="match status" value="1"/>
</dbReference>
<keyword evidence="4 8" id="KW-0378">Hydrolase</keyword>
<dbReference type="GO" id="GO:0046872">
    <property type="term" value="F:metal ion binding"/>
    <property type="evidence" value="ECO:0007669"/>
    <property type="project" value="UniProtKB-KW"/>
</dbReference>
<dbReference type="PANTHER" id="PTHR12318:SF0">
    <property type="entry name" value="ACYL-COENZYME A DIPHOSPHATASE NUDT19"/>
    <property type="match status" value="1"/>
</dbReference>
<protein>
    <submittedName>
        <fullName evidence="8">NUDIX hydrolase</fullName>
    </submittedName>
</protein>
<dbReference type="RefSeq" id="WP_007926757.1">
    <property type="nucleotide sequence ID" value="NZ_ALWX01000029.1"/>
</dbReference>
<name>K1DXY2_9MICO</name>
<dbReference type="InterPro" id="IPR000086">
    <property type="entry name" value="NUDIX_hydrolase_dom"/>
</dbReference>
<organism evidence="8 9">
    <name type="scientific">Janibacter hoylei PVAS-1</name>
    <dbReference type="NCBI Taxonomy" id="1210046"/>
    <lineage>
        <taxon>Bacteria</taxon>
        <taxon>Bacillati</taxon>
        <taxon>Actinomycetota</taxon>
        <taxon>Actinomycetes</taxon>
        <taxon>Micrococcales</taxon>
        <taxon>Intrasporangiaceae</taxon>
        <taxon>Janibacter</taxon>
    </lineage>
</organism>
<dbReference type="Gene3D" id="3.90.79.10">
    <property type="entry name" value="Nucleoside Triphosphate Pyrophosphohydrolase"/>
    <property type="match status" value="1"/>
</dbReference>
<comment type="caution">
    <text evidence="8">The sequence shown here is derived from an EMBL/GenBank/DDBJ whole genome shotgun (WGS) entry which is preliminary data.</text>
</comment>
<dbReference type="Proteomes" id="UP000004474">
    <property type="component" value="Unassembled WGS sequence"/>
</dbReference>
<evidence type="ECO:0000256" key="3">
    <source>
        <dbReference type="ARBA" id="ARBA00022723"/>
    </source>
</evidence>
<keyword evidence="3" id="KW-0479">Metal-binding</keyword>
<dbReference type="eggNOG" id="COG0494">
    <property type="taxonomic scope" value="Bacteria"/>
</dbReference>
<dbReference type="PATRIC" id="fig|1210046.3.peg.1471"/>
<evidence type="ECO:0000313" key="9">
    <source>
        <dbReference type="Proteomes" id="UP000004474"/>
    </source>
</evidence>
<comment type="cofactor">
    <cofactor evidence="1">
        <name>Mn(2+)</name>
        <dbReference type="ChEBI" id="CHEBI:29035"/>
    </cofactor>
</comment>
<dbReference type="CDD" id="cd18870">
    <property type="entry name" value="NUDIX_AcylCoAdiphos_Nudt19"/>
    <property type="match status" value="1"/>
</dbReference>
<evidence type="ECO:0000256" key="2">
    <source>
        <dbReference type="ARBA" id="ARBA00001946"/>
    </source>
</evidence>
<dbReference type="AlphaFoldDB" id="K1DXY2"/>
<evidence type="ECO:0000256" key="1">
    <source>
        <dbReference type="ARBA" id="ARBA00001936"/>
    </source>
</evidence>
<reference evidence="8 9" key="1">
    <citation type="journal article" date="2012" name="J. Bacteriol.">
        <title>Genome Sequence of Janibacter hoylei MTCC8307, Isolated from the Stratospheric Air.</title>
        <authorList>
            <person name="Pawar S.P."/>
            <person name="Dhotre D.P."/>
            <person name="Shetty S.A."/>
            <person name="Chowdhury S.P."/>
            <person name="Chaudhari B.L."/>
            <person name="Shouche Y.S."/>
        </authorList>
    </citation>
    <scope>NUCLEOTIDE SEQUENCE [LARGE SCALE GENOMIC DNA]</scope>
    <source>
        <strain evidence="8 9">PVAS-1</strain>
    </source>
</reference>
<dbReference type="STRING" id="1210046.B277_07643"/>
<feature type="domain" description="Nudix hydrolase" evidence="7">
    <location>
        <begin position="30"/>
        <end position="239"/>
    </location>
</feature>
<evidence type="ECO:0000256" key="6">
    <source>
        <dbReference type="ARBA" id="ARBA00023211"/>
    </source>
</evidence>
<comment type="cofactor">
    <cofactor evidence="2">
        <name>Mg(2+)</name>
        <dbReference type="ChEBI" id="CHEBI:18420"/>
    </cofactor>
</comment>
<proteinExistence type="predicted"/>
<dbReference type="GO" id="GO:0016818">
    <property type="term" value="F:hydrolase activity, acting on acid anhydrides, in phosphorus-containing anhydrides"/>
    <property type="evidence" value="ECO:0007669"/>
    <property type="project" value="InterPro"/>
</dbReference>
<dbReference type="SUPFAM" id="SSF55811">
    <property type="entry name" value="Nudix"/>
    <property type="match status" value="1"/>
</dbReference>
<sequence>MAERDFLLGQAREALLGMDGERPEVLEPAPIKLAATVMLVRDDEGPLEVFMLRRVSSMAFAPSMHVFPGGGVDRRDADDELPWAGPPVEEWAELLGTDEASAQMLVAAAVREIFEETGVLLASPAADDGTTKGEPARLDAAVAADLRAKLVAHEIGFGQVLLDQHLVLRSDLLRYRAHWITAEVEPRRYDTRFFIAAVPAGQEPDGETSEADRSEWLRPAAALGAFEDGDILLMPPTLVCLEELAATSTVSAALAVDPTIAPVMPVLVDTDAGPAMRVQLP</sequence>
<evidence type="ECO:0000256" key="5">
    <source>
        <dbReference type="ARBA" id="ARBA00022842"/>
    </source>
</evidence>
<gene>
    <name evidence="8" type="ORF">B277_07643</name>
</gene>
<dbReference type="PANTHER" id="PTHR12318">
    <property type="entry name" value="TESTOSTERONE-REGULATED PROTEIN RP2"/>
    <property type="match status" value="1"/>
</dbReference>
<dbReference type="InterPro" id="IPR015797">
    <property type="entry name" value="NUDIX_hydrolase-like_dom_sf"/>
</dbReference>
<evidence type="ECO:0000259" key="7">
    <source>
        <dbReference type="PROSITE" id="PS51462"/>
    </source>
</evidence>
<keyword evidence="5" id="KW-0460">Magnesium</keyword>
<evidence type="ECO:0000313" key="8">
    <source>
        <dbReference type="EMBL" id="EKA61420.1"/>
    </source>
</evidence>
<dbReference type="InterPro" id="IPR039121">
    <property type="entry name" value="NUDT19"/>
</dbReference>
<evidence type="ECO:0000256" key="4">
    <source>
        <dbReference type="ARBA" id="ARBA00022801"/>
    </source>
</evidence>
<dbReference type="EMBL" id="ALWX01000029">
    <property type="protein sequence ID" value="EKA61420.1"/>
    <property type="molecule type" value="Genomic_DNA"/>
</dbReference>